<evidence type="ECO:0000313" key="6">
    <source>
        <dbReference type="Proteomes" id="UP000239872"/>
    </source>
</evidence>
<dbReference type="InterPro" id="IPR011935">
    <property type="entry name" value="CHP02231"/>
</dbReference>
<dbReference type="AlphaFoldDB" id="A0A2S7SV06"/>
<dbReference type="Proteomes" id="UP000239872">
    <property type="component" value="Unassembled WGS sequence"/>
</dbReference>
<dbReference type="PANTHER" id="PTHR31005">
    <property type="entry name" value="DUF4139 DOMAIN-CONTAINING PROTEIN"/>
    <property type="match status" value="1"/>
</dbReference>
<dbReference type="SUPFAM" id="SSF56935">
    <property type="entry name" value="Porins"/>
    <property type="match status" value="1"/>
</dbReference>
<gene>
    <name evidence="5" type="ORF">CJD36_011405</name>
</gene>
<comment type="caution">
    <text evidence="5">The sequence shown here is derived from an EMBL/GenBank/DDBJ whole genome shotgun (WGS) entry which is preliminary data.</text>
</comment>
<feature type="domain" description="DUF4140" evidence="4">
    <location>
        <begin position="33"/>
        <end position="131"/>
    </location>
</feature>
<feature type="domain" description="DUF4139" evidence="3">
    <location>
        <begin position="216"/>
        <end position="577"/>
    </location>
</feature>
<dbReference type="NCBIfam" id="TIGR02231">
    <property type="entry name" value="mucoidy inhibitor MuiA family protein"/>
    <property type="match status" value="2"/>
</dbReference>
<name>A0A2S7SV06_9BACT</name>
<proteinExistence type="predicted"/>
<keyword evidence="6" id="KW-1185">Reference proteome</keyword>
<keyword evidence="1" id="KW-0175">Coiled coil</keyword>
<feature type="coiled-coil region" evidence="1">
    <location>
        <begin position="153"/>
        <end position="194"/>
    </location>
</feature>
<dbReference type="OrthoDB" id="634585at2"/>
<dbReference type="EMBL" id="PPSL01000003">
    <property type="protein sequence ID" value="PQJ10574.1"/>
    <property type="molecule type" value="Genomic_DNA"/>
</dbReference>
<dbReference type="Pfam" id="PF13598">
    <property type="entry name" value="DUF4139"/>
    <property type="match status" value="1"/>
</dbReference>
<organism evidence="5 6">
    <name type="scientific">Flavipsychrobacter stenotrophus</name>
    <dbReference type="NCBI Taxonomy" id="2077091"/>
    <lineage>
        <taxon>Bacteria</taxon>
        <taxon>Pseudomonadati</taxon>
        <taxon>Bacteroidota</taxon>
        <taxon>Chitinophagia</taxon>
        <taxon>Chitinophagales</taxon>
        <taxon>Chitinophagaceae</taxon>
        <taxon>Flavipsychrobacter</taxon>
    </lineage>
</organism>
<sequence length="582" mass="64249">MYRITINLLIAIVLCTSGVVYAQTSQKLTVERATVFIKGAEMVSTAKVTLQKGENEVVFSNVAANANNQSIVVNATNGVSVQSLTFQNSYTPTATASPRIKEMEDSIAAIAKKKIPIGNKIAVLDQQLTMLQNSGKTDDEKPGPAVAELRLMLDLVNEKMEGLFNQKSKAELELAAIDARIAGWQKQIAEEQQKAYLPGGQIAVKLYSRDATLSNITITYIVPNAGWSPTYDILVDDVKSPVKFYYKANIFQNSGIKWNNVKLTLSTGNPQEGVQAPTLTPIYLAFYVPPVTYASNNTVVTEYKRPLVDKYKQSSMMTSAEIKNSPTTQTNDMAGLSPGVYQQRRGAGLNADGSRSSGNLYVIDGAQLQNSSMSQYVNVDNEGVNTTFDIELPYTIPSDGQQHLVSVKRYEAPATYEYYAAPKADKDAFLMAKITDWQDLNLLPGQTNIFYEGTYIGQGSIDTRNIKDTMSISLGRDKKIVIKRDRDKKLHSVKTIGTNAREEFAYNITVRNTRKESITILLQDQIPVSNDKDIVIDDVQLSKAEQDEATGILSWPVTLKGNETKIIKFGYTVKYPKGNTIQ</sequence>
<dbReference type="InterPro" id="IPR037291">
    <property type="entry name" value="DUF4139"/>
</dbReference>
<protein>
    <recommendedName>
        <fullName evidence="7">Mucoidy inhibitor MuiA family protein</fullName>
    </recommendedName>
</protein>
<evidence type="ECO:0000259" key="3">
    <source>
        <dbReference type="Pfam" id="PF13598"/>
    </source>
</evidence>
<feature type="chain" id="PRO_5015742092" description="Mucoidy inhibitor MuiA family protein" evidence="2">
    <location>
        <begin position="23"/>
        <end position="582"/>
    </location>
</feature>
<evidence type="ECO:0008006" key="7">
    <source>
        <dbReference type="Google" id="ProtNLM"/>
    </source>
</evidence>
<keyword evidence="2" id="KW-0732">Signal</keyword>
<evidence type="ECO:0000259" key="4">
    <source>
        <dbReference type="Pfam" id="PF13600"/>
    </source>
</evidence>
<dbReference type="InterPro" id="IPR025554">
    <property type="entry name" value="DUF4140"/>
</dbReference>
<dbReference type="PANTHER" id="PTHR31005:SF8">
    <property type="entry name" value="DUF4139 DOMAIN-CONTAINING PROTEIN"/>
    <property type="match status" value="1"/>
</dbReference>
<dbReference type="Gene3D" id="2.170.130.10">
    <property type="entry name" value="TonB-dependent receptor, plug domain"/>
    <property type="match status" value="1"/>
</dbReference>
<dbReference type="InterPro" id="IPR037066">
    <property type="entry name" value="Plug_dom_sf"/>
</dbReference>
<evidence type="ECO:0000256" key="1">
    <source>
        <dbReference type="SAM" id="Coils"/>
    </source>
</evidence>
<dbReference type="Pfam" id="PF13600">
    <property type="entry name" value="DUF4140"/>
    <property type="match status" value="1"/>
</dbReference>
<evidence type="ECO:0000313" key="5">
    <source>
        <dbReference type="EMBL" id="PQJ10574.1"/>
    </source>
</evidence>
<dbReference type="RefSeq" id="WP_105039302.1">
    <property type="nucleotide sequence ID" value="NZ_PPSL01000003.1"/>
</dbReference>
<reference evidence="5 6" key="1">
    <citation type="submission" date="2018-01" db="EMBL/GenBank/DDBJ databases">
        <title>A novel member of the phylum Bacteroidetes isolated from glacier ice.</title>
        <authorList>
            <person name="Liu Q."/>
            <person name="Xin Y.-H."/>
        </authorList>
    </citation>
    <scope>NUCLEOTIDE SEQUENCE [LARGE SCALE GENOMIC DNA]</scope>
    <source>
        <strain evidence="5 6">RB1R16</strain>
    </source>
</reference>
<accession>A0A2S7SV06</accession>
<feature type="signal peptide" evidence="2">
    <location>
        <begin position="1"/>
        <end position="22"/>
    </location>
</feature>
<evidence type="ECO:0000256" key="2">
    <source>
        <dbReference type="SAM" id="SignalP"/>
    </source>
</evidence>